<dbReference type="Proteomes" id="UP000472971">
    <property type="component" value="Unassembled WGS sequence"/>
</dbReference>
<evidence type="ECO:0000313" key="5">
    <source>
        <dbReference type="Proteomes" id="UP000472971"/>
    </source>
</evidence>
<feature type="domain" description="DUF2399" evidence="1">
    <location>
        <begin position="277"/>
        <end position="431"/>
    </location>
</feature>
<dbReference type="Proteomes" id="UP000570010">
    <property type="component" value="Unassembled WGS sequence"/>
</dbReference>
<dbReference type="InterPro" id="IPR024465">
    <property type="entry name" value="DUF2399"/>
</dbReference>
<reference evidence="3 6" key="2">
    <citation type="submission" date="2020-07" db="EMBL/GenBank/DDBJ databases">
        <authorList>
            <person name="Feng H."/>
        </authorList>
    </citation>
    <scope>NUCLEOTIDE SEQUENCE [LARGE SCALE GENOMIC DNA]</scope>
    <source>
        <strain evidence="3">S-12</strain>
        <strain evidence="6">s-12</strain>
    </source>
</reference>
<accession>A0A6B3VS26</accession>
<proteinExistence type="predicted"/>
<comment type="caution">
    <text evidence="4">The sequence shown here is derived from an EMBL/GenBank/DDBJ whole genome shotgun (WGS) entry which is preliminary data.</text>
</comment>
<keyword evidence="5" id="KW-1185">Reference proteome</keyword>
<evidence type="ECO:0000313" key="4">
    <source>
        <dbReference type="EMBL" id="NEY81050.1"/>
    </source>
</evidence>
<protein>
    <submittedName>
        <fullName evidence="4">DUF2399 domain-containing protein</fullName>
    </submittedName>
</protein>
<dbReference type="AlphaFoldDB" id="A0A6B3VS26"/>
<dbReference type="EMBL" id="JAAIWN010000010">
    <property type="protein sequence ID" value="NEY81050.1"/>
    <property type="molecule type" value="Genomic_DNA"/>
</dbReference>
<sequence length="432" mass="50286">MSKEKLADARQFFREHPVYDRLFTRFKKKYQSLGKIGGTVKISDFPNRDLIELASFFGTTRSELLDKGKGKLSLLAFERQLERTKFDGIPLLELLESFFEEKILTNNELKKRKEIYIEESFRELSERFPVLTFWFQYLQKKSADTYWIYRLLEGKKSFFYHDVRILSDAFKHLPKDGERIAMFSHRLTKDPHAFDQNTELGKLWLHLLSVHSRNEEEGEITIPSDSEAISQLLERYMLYRDDITNDVTVVNIQAETAKGSHPVWKAATTCEVPTVLNVPIRELTSLTRAYPAGCSKKVWIVENSGVFSTILDRFPTVPLICTHGQFKLASLKLMDLFVKEECLLMYAGDFDPEGLTMLQRLMLRYENFVVPWRMDVTHYEASDPTVMLSEDRLAKLKSITINELQPVKEAMLKRKKAGYQEAIVPLYFNDLA</sequence>
<feature type="domain" description="Conserved hypothetical protein CHP02679 N terminus" evidence="2">
    <location>
        <begin position="37"/>
        <end position="253"/>
    </location>
</feature>
<evidence type="ECO:0000313" key="6">
    <source>
        <dbReference type="Proteomes" id="UP000570010"/>
    </source>
</evidence>
<name>A0A6B3VS26_9BACI</name>
<dbReference type="InterPro" id="IPR024466">
    <property type="entry name" value="CHP02679_N"/>
</dbReference>
<dbReference type="RefSeq" id="WP_163241082.1">
    <property type="nucleotide sequence ID" value="NZ_CP082780.1"/>
</dbReference>
<dbReference type="Pfam" id="PF11796">
    <property type="entry name" value="DUF3323"/>
    <property type="match status" value="1"/>
</dbReference>
<evidence type="ECO:0000259" key="2">
    <source>
        <dbReference type="Pfam" id="PF11796"/>
    </source>
</evidence>
<reference evidence="4 5" key="1">
    <citation type="submission" date="2020-02" db="EMBL/GenBank/DDBJ databases">
        <title>Bacillus aquiflavi sp. nov., isolated from yellow water of strong flavor Chinese baijiu in Yibin region of China.</title>
        <authorList>
            <person name="Xie J."/>
        </authorList>
    </citation>
    <scope>NUCLEOTIDE SEQUENCE [LARGE SCALE GENOMIC DNA]</scope>
    <source>
        <strain evidence="4 5">3H-10</strain>
    </source>
</reference>
<dbReference type="Pfam" id="PF09664">
    <property type="entry name" value="DUF2399"/>
    <property type="match status" value="1"/>
</dbReference>
<gene>
    <name evidence="4" type="ORF">G4D64_05835</name>
    <name evidence="3" type="ORF">H1Z61_05865</name>
</gene>
<evidence type="ECO:0000259" key="1">
    <source>
        <dbReference type="Pfam" id="PF09664"/>
    </source>
</evidence>
<dbReference type="EMBL" id="JACEIO010000010">
    <property type="protein sequence ID" value="MBA4536682.1"/>
    <property type="molecule type" value="Genomic_DNA"/>
</dbReference>
<evidence type="ECO:0000313" key="3">
    <source>
        <dbReference type="EMBL" id="MBA4536682.1"/>
    </source>
</evidence>
<organism evidence="4 5">
    <name type="scientific">Bacillus aquiflavi</name>
    <dbReference type="NCBI Taxonomy" id="2672567"/>
    <lineage>
        <taxon>Bacteria</taxon>
        <taxon>Bacillati</taxon>
        <taxon>Bacillota</taxon>
        <taxon>Bacilli</taxon>
        <taxon>Bacillales</taxon>
        <taxon>Bacillaceae</taxon>
        <taxon>Bacillus</taxon>
    </lineage>
</organism>